<keyword evidence="3" id="KW-1185">Reference proteome</keyword>
<accession>A0A167VZH7</accession>
<organism evidence="2 3">
    <name type="scientific">Athelia psychrophila</name>
    <dbReference type="NCBI Taxonomy" id="1759441"/>
    <lineage>
        <taxon>Eukaryota</taxon>
        <taxon>Fungi</taxon>
        <taxon>Dikarya</taxon>
        <taxon>Basidiomycota</taxon>
        <taxon>Agaricomycotina</taxon>
        <taxon>Agaricomycetes</taxon>
        <taxon>Agaricomycetidae</taxon>
        <taxon>Atheliales</taxon>
        <taxon>Atheliaceae</taxon>
        <taxon>Athelia</taxon>
    </lineage>
</organism>
<dbReference type="Pfam" id="PF20209">
    <property type="entry name" value="DUF6570"/>
    <property type="match status" value="1"/>
</dbReference>
<proteinExistence type="predicted"/>
<evidence type="ECO:0000259" key="1">
    <source>
        <dbReference type="Pfam" id="PF20209"/>
    </source>
</evidence>
<feature type="domain" description="DUF6570" evidence="1">
    <location>
        <begin position="1"/>
        <end position="82"/>
    </location>
</feature>
<dbReference type="InterPro" id="IPR046700">
    <property type="entry name" value="DUF6570"/>
</dbReference>
<reference evidence="2 3" key="1">
    <citation type="journal article" date="2016" name="Mol. Biol. Evol.">
        <title>Comparative Genomics of Early-Diverging Mushroom-Forming Fungi Provides Insights into the Origins of Lignocellulose Decay Capabilities.</title>
        <authorList>
            <person name="Nagy L.G."/>
            <person name="Riley R."/>
            <person name="Tritt A."/>
            <person name="Adam C."/>
            <person name="Daum C."/>
            <person name="Floudas D."/>
            <person name="Sun H."/>
            <person name="Yadav J.S."/>
            <person name="Pangilinan J."/>
            <person name="Larsson K.H."/>
            <person name="Matsuura K."/>
            <person name="Barry K."/>
            <person name="Labutti K."/>
            <person name="Kuo R."/>
            <person name="Ohm R.A."/>
            <person name="Bhattacharya S.S."/>
            <person name="Shirouzu T."/>
            <person name="Yoshinaga Y."/>
            <person name="Martin F.M."/>
            <person name="Grigoriev I.V."/>
            <person name="Hibbett D.S."/>
        </authorList>
    </citation>
    <scope>NUCLEOTIDE SEQUENCE [LARGE SCALE GENOMIC DNA]</scope>
    <source>
        <strain evidence="2 3">CBS 109695</strain>
    </source>
</reference>
<evidence type="ECO:0000313" key="2">
    <source>
        <dbReference type="EMBL" id="KZP05534.1"/>
    </source>
</evidence>
<evidence type="ECO:0000313" key="3">
    <source>
        <dbReference type="Proteomes" id="UP000076532"/>
    </source>
</evidence>
<dbReference type="AlphaFoldDB" id="A0A167VZH7"/>
<dbReference type="OrthoDB" id="3221862at2759"/>
<sequence length="204" mass="22968">MSANTISFANPMPDIYDTLPPPLADLDSVLAFIFTGRCLPVESDLRWTPLLVRRNKVKKALEWLKLNHECYADLNISHENLAEYPLSGCPLVYTFRKSNDPQPAEALAVNDDGAEDGTADGPCSFTVHGLVGDDLETKPWNVLKSITLKHLTSDKKILGVGHSEDPESIYHNTYLYPQMFPWLFPYGKGSFSTRPCRRDKHHHT</sequence>
<dbReference type="EMBL" id="KV417833">
    <property type="protein sequence ID" value="KZP05534.1"/>
    <property type="molecule type" value="Genomic_DNA"/>
</dbReference>
<gene>
    <name evidence="2" type="ORF">FIBSPDRAFT_914868</name>
</gene>
<name>A0A167VZH7_9AGAM</name>
<dbReference type="Proteomes" id="UP000076532">
    <property type="component" value="Unassembled WGS sequence"/>
</dbReference>
<protein>
    <recommendedName>
        <fullName evidence="1">DUF6570 domain-containing protein</fullName>
    </recommendedName>
</protein>